<comment type="function">
    <text evidence="9">Involved in pre-mRNA splicing process. As a component of the minor spliceosome, involved in the splicing of U12-type introns in pre-mRNAs.</text>
</comment>
<dbReference type="GO" id="GO:0071011">
    <property type="term" value="C:precatalytic spliceosome"/>
    <property type="evidence" value="ECO:0007669"/>
    <property type="project" value="TreeGrafter"/>
</dbReference>
<keyword evidence="7" id="KW-0508">mRNA splicing</keyword>
<evidence type="ECO:0000256" key="1">
    <source>
        <dbReference type="ARBA" id="ARBA00004324"/>
    </source>
</evidence>
<evidence type="ECO:0000256" key="11">
    <source>
        <dbReference type="ARBA" id="ARBA00075217"/>
    </source>
</evidence>
<dbReference type="GO" id="GO:0000974">
    <property type="term" value="C:Prp19 complex"/>
    <property type="evidence" value="ECO:0007669"/>
    <property type="project" value="TreeGrafter"/>
</dbReference>
<comment type="similarity">
    <text evidence="2">Belongs to the crooked-neck family.</text>
</comment>
<proteinExistence type="evidence at transcript level"/>
<dbReference type="GO" id="GO:0071014">
    <property type="term" value="C:post-mRNA release spliceosomal complex"/>
    <property type="evidence" value="ECO:0007669"/>
    <property type="project" value="TreeGrafter"/>
</dbReference>
<evidence type="ECO:0000256" key="5">
    <source>
        <dbReference type="ARBA" id="ARBA00022728"/>
    </source>
</evidence>
<dbReference type="EMBL" id="GEFM01002749">
    <property type="protein sequence ID" value="JAP73047.1"/>
    <property type="molecule type" value="mRNA"/>
</dbReference>
<dbReference type="PANTHER" id="PTHR11246">
    <property type="entry name" value="PRE-MRNA SPLICING FACTOR"/>
    <property type="match status" value="1"/>
</dbReference>
<accession>A0A131Y2E1</accession>
<dbReference type="AlphaFoldDB" id="A0A131Y2E1"/>
<sequence length="680" mass="81741">MASTSGAKPQKIPKVAKVKNKTPAEIQITAEQLLREAKERDLEILPPPPKQKISDPEELAEYQIRKRKGFEDNIRKNRSVISNWIKYAQWEESQKEIQRARSVYERGLDVDHRNVTFWLKYAEMEMKNRQVNHARNIWDRAVSILPRVKQLWYKYTYMEEMLGNLGGARQVFERWMEWEPHEQAWQTYINFELRYKEIDRARSIYERFVMVHPDVKHWIKYARFEEQNGYISNARRVYERAVEFFGEEYMDEKLFVAFAKFEENQREHDRVRVIYKYALDHIPKDKAQELFKNYTIHEKKYGDRAGIEDVIVSKRKYQYEEQIKENPLNYDAWFDYLRLMESEGNVDATRETYERAIANVPLSKEKRYWRRYIYLWVNYALFEELETGDAGRTREVYRACLRLLPHKTFTFAKLWLWAAYFEVRQKDLAAARKLLGTAIGLCPKDKLFRGYIDLEIQLREFDRCRILYQKFLEFAPENCTTWMKFAELETILGDVERARAVYEIAIGQPRLDMPEVIWKSYIDFEIEQEEPQRAAHLYERLLERTQHVKVWISFAHFQLNYGGEDPVPLARTVYERANKQLRTSEEKEERLMLLESWSEFEAHHGDEQSQEAVAKQMPKKVKKRRKIVGEDGTEAGWEEYFDYIFPTDEAAKPHLKLLEIAKKWKKQQQTEDDQGEEGQE</sequence>
<comment type="subcellular location">
    <subcellularLocation>
        <location evidence="1">Nucleus speckle</location>
    </subcellularLocation>
</comment>
<keyword evidence="8" id="KW-0539">Nucleus</keyword>
<dbReference type="PANTHER" id="PTHR11246:SF3">
    <property type="entry name" value="CROOKED NECK-LIKE PROTEIN 1"/>
    <property type="match status" value="1"/>
</dbReference>
<dbReference type="FunFam" id="1.25.40.10:FF:000075">
    <property type="entry name" value="Crooked neck pre-mRNA-splicing factor 1"/>
    <property type="match status" value="1"/>
</dbReference>
<keyword evidence="6" id="KW-0677">Repeat</keyword>
<dbReference type="SMART" id="SM00386">
    <property type="entry name" value="HAT"/>
    <property type="match status" value="13"/>
</dbReference>
<feature type="domain" description="Pre-mRNA-splicing factor Syf1/CRNKL1-like C-terminal HAT-repeats" evidence="12">
    <location>
        <begin position="82"/>
        <end position="367"/>
    </location>
</feature>
<dbReference type="SUPFAM" id="SSF48452">
    <property type="entry name" value="TPR-like"/>
    <property type="match status" value="2"/>
</dbReference>
<dbReference type="Pfam" id="PF23241">
    <property type="entry name" value="HAT_PRP39_C"/>
    <property type="match status" value="1"/>
</dbReference>
<evidence type="ECO:0000256" key="10">
    <source>
        <dbReference type="ARBA" id="ARBA00067469"/>
    </source>
</evidence>
<dbReference type="InterPro" id="IPR059164">
    <property type="entry name" value="HAT_PRP39_C"/>
</dbReference>
<evidence type="ECO:0000256" key="4">
    <source>
        <dbReference type="ARBA" id="ARBA00022664"/>
    </source>
</evidence>
<name>A0A131Y2E1_IXORI</name>
<dbReference type="FunFam" id="1.25.40.10:FF:000269">
    <property type="entry name" value="Crooked neck pre-mRNA-splicing factor 1"/>
    <property type="match status" value="1"/>
</dbReference>
<evidence type="ECO:0000256" key="6">
    <source>
        <dbReference type="ARBA" id="ARBA00022737"/>
    </source>
</evidence>
<dbReference type="GO" id="GO:0071007">
    <property type="term" value="C:U2-type catalytic step 2 spliceosome"/>
    <property type="evidence" value="ECO:0007669"/>
    <property type="project" value="TreeGrafter"/>
</dbReference>
<evidence type="ECO:0000313" key="13">
    <source>
        <dbReference type="EMBL" id="JAP73047.1"/>
    </source>
</evidence>
<evidence type="ECO:0000256" key="3">
    <source>
        <dbReference type="ARBA" id="ARBA00022553"/>
    </source>
</evidence>
<organism evidence="13">
    <name type="scientific">Ixodes ricinus</name>
    <name type="common">Common tick</name>
    <name type="synonym">Acarus ricinus</name>
    <dbReference type="NCBI Taxonomy" id="34613"/>
    <lineage>
        <taxon>Eukaryota</taxon>
        <taxon>Metazoa</taxon>
        <taxon>Ecdysozoa</taxon>
        <taxon>Arthropoda</taxon>
        <taxon>Chelicerata</taxon>
        <taxon>Arachnida</taxon>
        <taxon>Acari</taxon>
        <taxon>Parasitiformes</taxon>
        <taxon>Ixodida</taxon>
        <taxon>Ixodoidea</taxon>
        <taxon>Ixodidae</taxon>
        <taxon>Ixodinae</taxon>
        <taxon>Ixodes</taxon>
    </lineage>
</organism>
<keyword evidence="5" id="KW-0747">Spliceosome</keyword>
<keyword evidence="4" id="KW-0507">mRNA processing</keyword>
<evidence type="ECO:0000259" key="12">
    <source>
        <dbReference type="Pfam" id="PF23231"/>
    </source>
</evidence>
<dbReference type="FunFam" id="1.25.40.10:FF:000117">
    <property type="entry name" value="Crooked neck pre-mRNA-splicing factor 1"/>
    <property type="match status" value="1"/>
</dbReference>
<dbReference type="GO" id="GO:0016607">
    <property type="term" value="C:nuclear speck"/>
    <property type="evidence" value="ECO:0007669"/>
    <property type="project" value="UniProtKB-SubCell"/>
</dbReference>
<reference evidence="13" key="1">
    <citation type="submission" date="2016-02" db="EMBL/GenBank/DDBJ databases">
        <title>RNAseq analyses of the midgut from blood- or serum-fed Ixodes ricinus ticks.</title>
        <authorList>
            <person name="Perner J."/>
            <person name="Provaznik J."/>
            <person name="Schrenkova J."/>
            <person name="Urbanova V."/>
            <person name="Ribeiro J.M."/>
            <person name="Kopacek P."/>
        </authorList>
    </citation>
    <scope>NUCLEOTIDE SEQUENCE</scope>
    <source>
        <tissue evidence="13">Gut</tissue>
    </source>
</reference>
<dbReference type="InterPro" id="IPR045075">
    <property type="entry name" value="Syf1-like"/>
</dbReference>
<dbReference type="InterPro" id="IPR003107">
    <property type="entry name" value="HAT"/>
</dbReference>
<dbReference type="Pfam" id="PF23231">
    <property type="entry name" value="HAT_Syf1_CNRKL1_C"/>
    <property type="match status" value="1"/>
</dbReference>
<dbReference type="Gene3D" id="1.25.40.10">
    <property type="entry name" value="Tetratricopeptide repeat domain"/>
    <property type="match status" value="4"/>
</dbReference>
<evidence type="ECO:0000256" key="8">
    <source>
        <dbReference type="ARBA" id="ARBA00023242"/>
    </source>
</evidence>
<evidence type="ECO:0000256" key="9">
    <source>
        <dbReference type="ARBA" id="ARBA00055662"/>
    </source>
</evidence>
<evidence type="ECO:0000256" key="2">
    <source>
        <dbReference type="ARBA" id="ARBA00008644"/>
    </source>
</evidence>
<keyword evidence="3" id="KW-0597">Phosphoprotein</keyword>
<dbReference type="GO" id="GO:0000245">
    <property type="term" value="P:spliceosomal complex assembly"/>
    <property type="evidence" value="ECO:0007669"/>
    <property type="project" value="TreeGrafter"/>
</dbReference>
<dbReference type="InterPro" id="IPR011990">
    <property type="entry name" value="TPR-like_helical_dom_sf"/>
</dbReference>
<protein>
    <recommendedName>
        <fullName evidence="10">Crooked neck-like protein 1</fullName>
    </recommendedName>
    <alternativeName>
        <fullName evidence="11">Crooked neck homolog</fullName>
    </alternativeName>
</protein>
<evidence type="ECO:0000256" key="7">
    <source>
        <dbReference type="ARBA" id="ARBA00023187"/>
    </source>
</evidence>
<dbReference type="InterPro" id="IPR055430">
    <property type="entry name" value="HAT_Syf1_CNRKL1_C"/>
</dbReference>